<name>A0A9Q3YHX0_VIBPH</name>
<accession>A0A9Q3YHX0</accession>
<sequence length="65" mass="7345">MSSPRCPKCNTEEMKHMLWVIGDSRNGWYCENCGAGPYRLGTNRDAIAKHDTEAEASRFAIKLLN</sequence>
<protein>
    <submittedName>
        <fullName evidence="1">Uncharacterized protein</fullName>
    </submittedName>
</protein>
<comment type="caution">
    <text evidence="1">The sequence shown here is derived from an EMBL/GenBank/DDBJ whole genome shotgun (WGS) entry which is preliminary data.</text>
</comment>
<proteinExistence type="predicted"/>
<reference evidence="1" key="1">
    <citation type="submission" date="2020-09" db="EMBL/GenBank/DDBJ databases">
        <title>Genome sequence of Vibrio parahaemolyticus isolates.</title>
        <authorList>
            <person name="Hammerl J.A."/>
            <person name="Strauch E."/>
        </authorList>
    </citation>
    <scope>NUCLEOTIDE SEQUENCE</scope>
    <source>
        <strain evidence="1">17-VB00146</strain>
    </source>
</reference>
<organism evidence="1 2">
    <name type="scientific">Vibrio parahaemolyticus</name>
    <dbReference type="NCBI Taxonomy" id="670"/>
    <lineage>
        <taxon>Bacteria</taxon>
        <taxon>Pseudomonadati</taxon>
        <taxon>Pseudomonadota</taxon>
        <taxon>Gammaproteobacteria</taxon>
        <taxon>Vibrionales</taxon>
        <taxon>Vibrionaceae</taxon>
        <taxon>Vibrio</taxon>
    </lineage>
</organism>
<dbReference type="Proteomes" id="UP000726777">
    <property type="component" value="Unassembled WGS sequence"/>
</dbReference>
<dbReference type="AlphaFoldDB" id="A0A9Q3YHX0"/>
<gene>
    <name evidence="1" type="ORF">IB292_02915</name>
</gene>
<dbReference type="EMBL" id="JACVHL010000002">
    <property type="protein sequence ID" value="MCC3803982.1"/>
    <property type="molecule type" value="Genomic_DNA"/>
</dbReference>
<evidence type="ECO:0000313" key="1">
    <source>
        <dbReference type="EMBL" id="MCC3803982.1"/>
    </source>
</evidence>
<evidence type="ECO:0000313" key="2">
    <source>
        <dbReference type="Proteomes" id="UP000726777"/>
    </source>
</evidence>
<dbReference type="RefSeq" id="WP_228085655.1">
    <property type="nucleotide sequence ID" value="NZ_JACVHL010000002.1"/>
</dbReference>